<keyword evidence="3" id="KW-1185">Reference proteome</keyword>
<accession>A0A0N5AEQ0</accession>
<evidence type="ECO:0000256" key="1">
    <source>
        <dbReference type="SAM" id="Coils"/>
    </source>
</evidence>
<proteinExistence type="predicted"/>
<dbReference type="WBParaSite" id="SMUV_0000271801-mRNA-1">
    <property type="protein sequence ID" value="SMUV_0000271801-mRNA-1"/>
    <property type="gene ID" value="SMUV_0000271801"/>
</dbReference>
<organism evidence="3 4">
    <name type="scientific">Syphacia muris</name>
    <dbReference type="NCBI Taxonomy" id="451379"/>
    <lineage>
        <taxon>Eukaryota</taxon>
        <taxon>Metazoa</taxon>
        <taxon>Ecdysozoa</taxon>
        <taxon>Nematoda</taxon>
        <taxon>Chromadorea</taxon>
        <taxon>Rhabditida</taxon>
        <taxon>Spirurina</taxon>
        <taxon>Oxyuridomorpha</taxon>
        <taxon>Oxyuroidea</taxon>
        <taxon>Oxyuridae</taxon>
        <taxon>Syphacia</taxon>
    </lineage>
</organism>
<dbReference type="InterPro" id="IPR052072">
    <property type="entry name" value="Vascular_dev_regulator"/>
</dbReference>
<dbReference type="Proteomes" id="UP000046393">
    <property type="component" value="Unplaced"/>
</dbReference>
<protein>
    <submittedName>
        <fullName evidence="4">Dilute domain-containing protein</fullName>
    </submittedName>
</protein>
<dbReference type="AlphaFoldDB" id="A0A0N5AEQ0"/>
<feature type="domain" description="Dilute" evidence="2">
    <location>
        <begin position="171"/>
        <end position="441"/>
    </location>
</feature>
<dbReference type="SMART" id="SM01132">
    <property type="entry name" value="DIL"/>
    <property type="match status" value="1"/>
</dbReference>
<name>A0A0N5AEQ0_9BILA</name>
<feature type="coiled-coil region" evidence="1">
    <location>
        <begin position="38"/>
        <end position="72"/>
    </location>
</feature>
<keyword evidence="1" id="KW-0175">Coiled coil</keyword>
<dbReference type="PANTHER" id="PTHR16027">
    <property type="entry name" value="DILUTE DOMAIN-CONTAINING PROTEIN YPR089W"/>
    <property type="match status" value="1"/>
</dbReference>
<dbReference type="InterPro" id="IPR002710">
    <property type="entry name" value="Dilute_dom"/>
</dbReference>
<dbReference type="PROSITE" id="PS51126">
    <property type="entry name" value="DILUTE"/>
    <property type="match status" value="1"/>
</dbReference>
<reference evidence="4" key="1">
    <citation type="submission" date="2017-02" db="UniProtKB">
        <authorList>
            <consortium name="WormBaseParasite"/>
        </authorList>
    </citation>
    <scope>IDENTIFICATION</scope>
</reference>
<dbReference type="GO" id="GO:0051020">
    <property type="term" value="F:GTPase binding"/>
    <property type="evidence" value="ECO:0007669"/>
    <property type="project" value="TreeGrafter"/>
</dbReference>
<dbReference type="PANTHER" id="PTHR16027:SF6">
    <property type="entry name" value="DILUTE DOMAIN-CONTAINING PROTEIN"/>
    <property type="match status" value="1"/>
</dbReference>
<dbReference type="CDD" id="cd15470">
    <property type="entry name" value="Myo5_CBD"/>
    <property type="match status" value="1"/>
</dbReference>
<evidence type="ECO:0000313" key="3">
    <source>
        <dbReference type="Proteomes" id="UP000046393"/>
    </source>
</evidence>
<sequence length="496" mass="56658">MRSSDFYQFAFPVDDCDDDSFMDPKYTVGEGKSIEENVASINTQLNRLVSENLDLQNKLNRQSDELSETKAQLRGFTSGLGPLIESTSDSDVIRLKTLRKESIVHSSLLEIFNVPEFTRIIIGDLKPRLARLLTPCLPAYLLLAAFRYHDHAKDETGLTGLFTGVHDALKDTVMQTSDMDVLALWLVNSWRLFNLLRQYSGENNNEWFAANSETQNSYRMQSFDLEPIRNQLSARVEDCFQSFMKRAVEPVLSPKIVPAILQHESGHDSFLTSSDDNLKRQSSKEQHSSQKSLDDLVEFLNFIHTKLKVYGADMVLLRQVFGQMAYWICALALNHLMFRKELCNFEKAIQIKHNVTEIQNWLGNNGFAEHKEALEPLVQASHLLQSKKDEHNLDTLCGDMTSKLKPRQVISILQHYSPSEGFEERRMDSEFLIKVAEKLAERTKKMGGTAEDQNALIMMGTYLKPFDLEPFVYSEFPLETLSLPTCLHLQSVCQLL</sequence>
<dbReference type="STRING" id="451379.A0A0N5AEQ0"/>
<dbReference type="Pfam" id="PF01843">
    <property type="entry name" value="DIL"/>
    <property type="match status" value="1"/>
</dbReference>
<evidence type="ECO:0000259" key="2">
    <source>
        <dbReference type="PROSITE" id="PS51126"/>
    </source>
</evidence>
<evidence type="ECO:0000313" key="4">
    <source>
        <dbReference type="WBParaSite" id="SMUV_0000271801-mRNA-1"/>
    </source>
</evidence>